<name>A0A8S1P1L2_PARPR</name>
<dbReference type="InterPro" id="IPR000626">
    <property type="entry name" value="Ubiquitin-like_dom"/>
</dbReference>
<dbReference type="Proteomes" id="UP000688137">
    <property type="component" value="Unassembled WGS sequence"/>
</dbReference>
<dbReference type="EMBL" id="CAJJDM010000099">
    <property type="protein sequence ID" value="CAD8094474.1"/>
    <property type="molecule type" value="Genomic_DNA"/>
</dbReference>
<feature type="coiled-coil region" evidence="1">
    <location>
        <begin position="310"/>
        <end position="344"/>
    </location>
</feature>
<evidence type="ECO:0000313" key="3">
    <source>
        <dbReference type="EMBL" id="CAD8094474.1"/>
    </source>
</evidence>
<dbReference type="AlphaFoldDB" id="A0A8S1P1L2"/>
<evidence type="ECO:0000256" key="1">
    <source>
        <dbReference type="SAM" id="Coils"/>
    </source>
</evidence>
<keyword evidence="1" id="KW-0175">Coiled coil</keyword>
<dbReference type="PROSITE" id="PS50053">
    <property type="entry name" value="UBIQUITIN_2"/>
    <property type="match status" value="1"/>
</dbReference>
<reference evidence="3" key="1">
    <citation type="submission" date="2021-01" db="EMBL/GenBank/DDBJ databases">
        <authorList>
            <consortium name="Genoscope - CEA"/>
            <person name="William W."/>
        </authorList>
    </citation>
    <scope>NUCLEOTIDE SEQUENCE</scope>
</reference>
<evidence type="ECO:0000259" key="2">
    <source>
        <dbReference type="PROSITE" id="PS50053"/>
    </source>
</evidence>
<protein>
    <recommendedName>
        <fullName evidence="2">Ubiquitin-like domain-containing protein</fullName>
    </recommendedName>
</protein>
<evidence type="ECO:0000313" key="4">
    <source>
        <dbReference type="Proteomes" id="UP000688137"/>
    </source>
</evidence>
<organism evidence="3 4">
    <name type="scientific">Paramecium primaurelia</name>
    <dbReference type="NCBI Taxonomy" id="5886"/>
    <lineage>
        <taxon>Eukaryota</taxon>
        <taxon>Sar</taxon>
        <taxon>Alveolata</taxon>
        <taxon>Ciliophora</taxon>
        <taxon>Intramacronucleata</taxon>
        <taxon>Oligohymenophorea</taxon>
        <taxon>Peniculida</taxon>
        <taxon>Parameciidae</taxon>
        <taxon>Paramecium</taxon>
    </lineage>
</organism>
<proteinExistence type="predicted"/>
<keyword evidence="4" id="KW-1185">Reference proteome</keyword>
<gene>
    <name evidence="3" type="ORF">PPRIM_AZ9-3.1.T0960038</name>
</gene>
<sequence length="736" mass="86935">MNLKIYCKQFQKLFLIDSTPNMNMKQVIDQITQFFGCNVSTLTTASINDKILSSDLTLEELKIGQDCQITLFLQYCEHIKFQLKHNKKYIQTLEINIYNSIQEVEQLLANYFKIEYDVKIIVNDQKISKTLPFSQLDLIKTHEYEINVYLQIEMNKNQQKLLDFSVFDKISDIKQKIIEQMQIKGEFQIFYNFGIQLDTIENMEETIYSLQIPNYQTLKIQSLQQINLKYNVNNFSEQYKIKINQKLIDFINQLRKKHKYSTNYINNIKCNEQLQTLNTISLKEIKQYQIDIEENKDETINITIINYFDLANRELKIYNINQNLDELKNEIKQKNNNCQNVEFIIDERFLETDSKTFQQVGFVANTHYCLQYKCINYDNQHQKFSQNITQLDKHSQTFICNNQQNLIGNNQQQIIALSDSKIQSESDQIEGSNHFERSSGLYNNQFSKNKYHNSSNITEKSLLNHMSLYQEELRTEDQNIITITIIMKLNDQIFEQNQQIKENQYSILSQTQSYKDLLAKGKTNITLKFEGKIIDVDKSFKDLGISNNSTIEVIIQSDDILLSQINQQNQNDEESSQINEKVKIQFQFQKDGIQRNEFKIYNKETIKFSLIRKQLLMQYQLPENMEIMYKDKKVDLNQNISSILQEGEFLFILKGQENLINKKLVNLNLILIDGPTENQSIQVDQYIEISNLYNLVEQKLNQTNLKLYYEGTEISNQKETYITLKDDGENEIEVVV</sequence>
<feature type="domain" description="Ubiquitin-like" evidence="2">
    <location>
        <begin position="469"/>
        <end position="556"/>
    </location>
</feature>
<comment type="caution">
    <text evidence="3">The sequence shown here is derived from an EMBL/GenBank/DDBJ whole genome shotgun (WGS) entry which is preliminary data.</text>
</comment>
<accession>A0A8S1P1L2</accession>
<dbReference type="OMA" id="VANTHYC"/>